<keyword evidence="3" id="KW-1185">Reference proteome</keyword>
<reference evidence="2 3" key="1">
    <citation type="submission" date="2021-01" db="EMBL/GenBank/DDBJ databases">
        <title>Genomic Encyclopedia of Type Strains, Phase IV (KMG-IV): sequencing the most valuable type-strain genomes for metagenomic binning, comparative biology and taxonomic classification.</title>
        <authorList>
            <person name="Goeker M."/>
        </authorList>
    </citation>
    <scope>NUCLEOTIDE SEQUENCE [LARGE SCALE GENOMIC DNA]</scope>
    <source>
        <strain evidence="2 3">DSM 27382</strain>
    </source>
</reference>
<evidence type="ECO:0000313" key="3">
    <source>
        <dbReference type="Proteomes" id="UP000697472"/>
    </source>
</evidence>
<keyword evidence="1" id="KW-1133">Transmembrane helix</keyword>
<feature type="transmembrane region" description="Helical" evidence="1">
    <location>
        <begin position="7"/>
        <end position="24"/>
    </location>
</feature>
<evidence type="ECO:0000313" key="2">
    <source>
        <dbReference type="EMBL" id="MBM7641751.1"/>
    </source>
</evidence>
<organism evidence="2 3">
    <name type="scientific">Streptococcus loxodontisalivarius</name>
    <dbReference type="NCBI Taxonomy" id="1349415"/>
    <lineage>
        <taxon>Bacteria</taxon>
        <taxon>Bacillati</taxon>
        <taxon>Bacillota</taxon>
        <taxon>Bacilli</taxon>
        <taxon>Lactobacillales</taxon>
        <taxon>Streptococcaceae</taxon>
        <taxon>Streptococcus</taxon>
    </lineage>
</organism>
<keyword evidence="1" id="KW-0472">Membrane</keyword>
<comment type="caution">
    <text evidence="2">The sequence shown here is derived from an EMBL/GenBank/DDBJ whole genome shotgun (WGS) entry which is preliminary data.</text>
</comment>
<evidence type="ECO:0008006" key="4">
    <source>
        <dbReference type="Google" id="ProtNLM"/>
    </source>
</evidence>
<feature type="transmembrane region" description="Helical" evidence="1">
    <location>
        <begin position="30"/>
        <end position="46"/>
    </location>
</feature>
<protein>
    <recommendedName>
        <fullName evidence="4">TMhelix containing protein</fullName>
    </recommendedName>
</protein>
<proteinExistence type="predicted"/>
<gene>
    <name evidence="2" type="ORF">JOC28_000035</name>
</gene>
<evidence type="ECO:0000256" key="1">
    <source>
        <dbReference type="SAM" id="Phobius"/>
    </source>
</evidence>
<dbReference type="EMBL" id="JAFBEH010000001">
    <property type="protein sequence ID" value="MBM7641751.1"/>
    <property type="molecule type" value="Genomic_DNA"/>
</dbReference>
<accession>A0ABS2PPE8</accession>
<keyword evidence="1" id="KW-0812">Transmembrane</keyword>
<dbReference type="Proteomes" id="UP000697472">
    <property type="component" value="Unassembled WGS sequence"/>
</dbReference>
<name>A0ABS2PPE8_9STRE</name>
<sequence length="50" mass="5552">MKSLNWCYIAAALAYLVAVISLFSGNRTMVPVWFCIGTTWLGVAISQKKK</sequence>